<dbReference type="AlphaFoldDB" id="A0A7R9ZIK5"/>
<accession>A0A7R9ZIK5</accession>
<gene>
    <name evidence="1" type="ORF">CAUS1442_LOCUS1873</name>
</gene>
<name>A0A7R9ZIK5_9STRA</name>
<proteinExistence type="predicted"/>
<sequence>MCLFGEVESNTYACSFTSVELVNKMMSERRRTTIAALCWAGSEGMKRVMTLDVCVRVCDDGVCINEHACDLVRRSPHAPLLAFVFVIYSLQLHFGETFPTCRR</sequence>
<protein>
    <submittedName>
        <fullName evidence="1">Uncharacterized protein</fullName>
    </submittedName>
</protein>
<organism evidence="1">
    <name type="scientific">Craspedostauros australis</name>
    <dbReference type="NCBI Taxonomy" id="1486917"/>
    <lineage>
        <taxon>Eukaryota</taxon>
        <taxon>Sar</taxon>
        <taxon>Stramenopiles</taxon>
        <taxon>Ochrophyta</taxon>
        <taxon>Bacillariophyta</taxon>
        <taxon>Bacillariophyceae</taxon>
        <taxon>Bacillariophycidae</taxon>
        <taxon>Naviculales</taxon>
        <taxon>Naviculaceae</taxon>
        <taxon>Craspedostauros</taxon>
    </lineage>
</organism>
<reference evidence="1" key="1">
    <citation type="submission" date="2021-01" db="EMBL/GenBank/DDBJ databases">
        <authorList>
            <person name="Corre E."/>
            <person name="Pelletier E."/>
            <person name="Niang G."/>
            <person name="Scheremetjew M."/>
            <person name="Finn R."/>
            <person name="Kale V."/>
            <person name="Holt S."/>
            <person name="Cochrane G."/>
            <person name="Meng A."/>
            <person name="Brown T."/>
            <person name="Cohen L."/>
        </authorList>
    </citation>
    <scope>NUCLEOTIDE SEQUENCE</scope>
    <source>
        <strain evidence="1">CCMP3328</strain>
    </source>
</reference>
<dbReference type="EMBL" id="HBEF01002964">
    <property type="protein sequence ID" value="CAD8329775.1"/>
    <property type="molecule type" value="Transcribed_RNA"/>
</dbReference>
<evidence type="ECO:0000313" key="1">
    <source>
        <dbReference type="EMBL" id="CAD8329775.1"/>
    </source>
</evidence>